<name>A0AAE0VY56_9BIVA</name>
<reference evidence="1" key="2">
    <citation type="journal article" date="2021" name="Genome Biol. Evol.">
        <title>Developing a high-quality reference genome for a parasitic bivalve with doubly uniparental inheritance (Bivalvia: Unionida).</title>
        <authorList>
            <person name="Smith C.H."/>
        </authorList>
    </citation>
    <scope>NUCLEOTIDE SEQUENCE</scope>
    <source>
        <strain evidence="1">CHS0354</strain>
        <tissue evidence="1">Mantle</tissue>
    </source>
</reference>
<organism evidence="1 2">
    <name type="scientific">Potamilus streckersoni</name>
    <dbReference type="NCBI Taxonomy" id="2493646"/>
    <lineage>
        <taxon>Eukaryota</taxon>
        <taxon>Metazoa</taxon>
        <taxon>Spiralia</taxon>
        <taxon>Lophotrochozoa</taxon>
        <taxon>Mollusca</taxon>
        <taxon>Bivalvia</taxon>
        <taxon>Autobranchia</taxon>
        <taxon>Heteroconchia</taxon>
        <taxon>Palaeoheterodonta</taxon>
        <taxon>Unionida</taxon>
        <taxon>Unionoidea</taxon>
        <taxon>Unionidae</taxon>
        <taxon>Ambleminae</taxon>
        <taxon>Lampsilini</taxon>
        <taxon>Potamilus</taxon>
    </lineage>
</organism>
<evidence type="ECO:0000313" key="1">
    <source>
        <dbReference type="EMBL" id="KAK3593295.1"/>
    </source>
</evidence>
<keyword evidence="2" id="KW-1185">Reference proteome</keyword>
<gene>
    <name evidence="1" type="ORF">CHS0354_031355</name>
</gene>
<accession>A0AAE0VY56</accession>
<dbReference type="Proteomes" id="UP001195483">
    <property type="component" value="Unassembled WGS sequence"/>
</dbReference>
<proteinExistence type="predicted"/>
<dbReference type="AlphaFoldDB" id="A0AAE0VY56"/>
<protein>
    <submittedName>
        <fullName evidence="1">Uncharacterized protein</fullName>
    </submittedName>
</protein>
<dbReference type="EMBL" id="JAEAOA010001877">
    <property type="protein sequence ID" value="KAK3593295.1"/>
    <property type="molecule type" value="Genomic_DNA"/>
</dbReference>
<sequence>MRGEKRPKPGKPTTHTFQLQILTWNQDHQSRYKHHKSYYLQIIHIICSSSKRTWRPKQTLPFRKHPQFLNKKKTEILREMFKILLIRSTKWTKRRNEAYHKIPLTGLINFAIEIGKLHGFMAIPEGTYEERCIAAKVCKEEQRRKIFWVPT</sequence>
<comment type="caution">
    <text evidence="1">The sequence shown here is derived from an EMBL/GenBank/DDBJ whole genome shotgun (WGS) entry which is preliminary data.</text>
</comment>
<evidence type="ECO:0000313" key="2">
    <source>
        <dbReference type="Proteomes" id="UP001195483"/>
    </source>
</evidence>
<reference evidence="1" key="1">
    <citation type="journal article" date="2021" name="Genome Biol. Evol.">
        <title>A High-Quality Reference Genome for a Parasitic Bivalve with Doubly Uniparental Inheritance (Bivalvia: Unionida).</title>
        <authorList>
            <person name="Smith C.H."/>
        </authorList>
    </citation>
    <scope>NUCLEOTIDE SEQUENCE</scope>
    <source>
        <strain evidence="1">CHS0354</strain>
    </source>
</reference>
<reference evidence="1" key="3">
    <citation type="submission" date="2023-05" db="EMBL/GenBank/DDBJ databases">
        <authorList>
            <person name="Smith C.H."/>
        </authorList>
    </citation>
    <scope>NUCLEOTIDE SEQUENCE</scope>
    <source>
        <strain evidence="1">CHS0354</strain>
        <tissue evidence="1">Mantle</tissue>
    </source>
</reference>